<dbReference type="InterPro" id="IPR023696">
    <property type="entry name" value="Ureohydrolase_dom_sf"/>
</dbReference>
<dbReference type="AlphaFoldDB" id="A0A7W6S122"/>
<feature type="domain" description="Histone deacetylase" evidence="2">
    <location>
        <begin position="20"/>
        <end position="306"/>
    </location>
</feature>
<dbReference type="Pfam" id="PF00850">
    <property type="entry name" value="Hist_deacetyl"/>
    <property type="match status" value="1"/>
</dbReference>
<sequence>MATLYVSHHACIDHDTGDFHPECGDRLRAVQRVLEGEDFMLLHRQDAPLVTDEELLRVHPREHIDRILRTVPAEGHRHIDGDTIVSPESAEAARRAAGAAVVAVDAVMRGEVTNAFCAVRPPGHHAETARAMGFCLFNNVAVGALHARAVYGLERIAVFDWDVHHGNGTQDIFQTDPGLFYASTHEAGSFPNTGFARERGVADNIVNCPLPPGASGDAFRAAVESTIEPALRAFRPQMVMISAGFDGHAHDPLAHMRLQVADYVWATRRMMAIADDHAEGRLISVLEGGYDLPALAGSVHAHVRTLMGI</sequence>
<gene>
    <name evidence="3" type="ORF">GGD88_002667</name>
</gene>
<dbReference type="SUPFAM" id="SSF52768">
    <property type="entry name" value="Arginase/deacetylase"/>
    <property type="match status" value="1"/>
</dbReference>
<dbReference type="PANTHER" id="PTHR10625">
    <property type="entry name" value="HISTONE DEACETYLASE HDAC1-RELATED"/>
    <property type="match status" value="1"/>
</dbReference>
<evidence type="ECO:0000259" key="2">
    <source>
        <dbReference type="Pfam" id="PF00850"/>
    </source>
</evidence>
<proteinExistence type="inferred from homology"/>
<dbReference type="InterPro" id="IPR037138">
    <property type="entry name" value="His_deacetylse_dom_sf"/>
</dbReference>
<dbReference type="Proteomes" id="UP000555728">
    <property type="component" value="Unassembled WGS sequence"/>
</dbReference>
<dbReference type="EMBL" id="JACIGI010000023">
    <property type="protein sequence ID" value="MBB4286925.1"/>
    <property type="molecule type" value="Genomic_DNA"/>
</dbReference>
<accession>A0A7W6S122</accession>
<evidence type="ECO:0000256" key="1">
    <source>
        <dbReference type="ARBA" id="ARBA00005947"/>
    </source>
</evidence>
<dbReference type="InterPro" id="IPR023801">
    <property type="entry name" value="His_deacetylse_dom"/>
</dbReference>
<keyword evidence="4" id="KW-1185">Reference proteome</keyword>
<dbReference type="PANTHER" id="PTHR10625:SF10">
    <property type="entry name" value="HISTONE DEACETYLASE HDAC1"/>
    <property type="match status" value="1"/>
</dbReference>
<organism evidence="3 4">
    <name type="scientific">Roseospira goensis</name>
    <dbReference type="NCBI Taxonomy" id="391922"/>
    <lineage>
        <taxon>Bacteria</taxon>
        <taxon>Pseudomonadati</taxon>
        <taxon>Pseudomonadota</taxon>
        <taxon>Alphaproteobacteria</taxon>
        <taxon>Rhodospirillales</taxon>
        <taxon>Rhodospirillaceae</taxon>
        <taxon>Roseospira</taxon>
    </lineage>
</organism>
<evidence type="ECO:0000313" key="4">
    <source>
        <dbReference type="Proteomes" id="UP000555728"/>
    </source>
</evidence>
<dbReference type="PRINTS" id="PR01270">
    <property type="entry name" value="HDASUPER"/>
</dbReference>
<name>A0A7W6S122_9PROT</name>
<protein>
    <submittedName>
        <fullName evidence="3">Acetoin utilization deacetylase AcuC-like enzyme</fullName>
    </submittedName>
</protein>
<comment type="similarity">
    <text evidence="1">Belongs to the histone deacetylase family.</text>
</comment>
<dbReference type="GO" id="GO:0004407">
    <property type="term" value="F:histone deacetylase activity"/>
    <property type="evidence" value="ECO:0007669"/>
    <property type="project" value="TreeGrafter"/>
</dbReference>
<dbReference type="Gene3D" id="3.40.800.20">
    <property type="entry name" value="Histone deacetylase domain"/>
    <property type="match status" value="1"/>
</dbReference>
<dbReference type="InterPro" id="IPR000286">
    <property type="entry name" value="HDACs"/>
</dbReference>
<evidence type="ECO:0000313" key="3">
    <source>
        <dbReference type="EMBL" id="MBB4286925.1"/>
    </source>
</evidence>
<dbReference type="RefSeq" id="WP_184436164.1">
    <property type="nucleotide sequence ID" value="NZ_JACIGI010000023.1"/>
</dbReference>
<dbReference type="CDD" id="cd11599">
    <property type="entry name" value="HDAC_classII_2"/>
    <property type="match status" value="1"/>
</dbReference>
<dbReference type="GO" id="GO:0040029">
    <property type="term" value="P:epigenetic regulation of gene expression"/>
    <property type="evidence" value="ECO:0007669"/>
    <property type="project" value="TreeGrafter"/>
</dbReference>
<comment type="caution">
    <text evidence="3">The sequence shown here is derived from an EMBL/GenBank/DDBJ whole genome shotgun (WGS) entry which is preliminary data.</text>
</comment>
<reference evidence="3 4" key="1">
    <citation type="submission" date="2020-08" db="EMBL/GenBank/DDBJ databases">
        <title>Genome sequencing of Purple Non-Sulfur Bacteria from various extreme environments.</title>
        <authorList>
            <person name="Mayer M."/>
        </authorList>
    </citation>
    <scope>NUCLEOTIDE SEQUENCE [LARGE SCALE GENOMIC DNA]</scope>
    <source>
        <strain evidence="3 4">JA135</strain>
    </source>
</reference>